<evidence type="ECO:0000313" key="5">
    <source>
        <dbReference type="Proteomes" id="UP001242480"/>
    </source>
</evidence>
<dbReference type="InterPro" id="IPR045079">
    <property type="entry name" value="Oxoprolinase-like"/>
</dbReference>
<dbReference type="InterPro" id="IPR049517">
    <property type="entry name" value="ACX-like_C"/>
</dbReference>
<comment type="caution">
    <text evidence="4">The sequence shown here is derived from an EMBL/GenBank/DDBJ whole genome shotgun (WGS) entry which is preliminary data.</text>
</comment>
<keyword evidence="5" id="KW-1185">Reference proteome</keyword>
<dbReference type="Pfam" id="PF01968">
    <property type="entry name" value="Hydantoinase_A"/>
    <property type="match status" value="1"/>
</dbReference>
<evidence type="ECO:0000259" key="2">
    <source>
        <dbReference type="Pfam" id="PF05378"/>
    </source>
</evidence>
<dbReference type="Pfam" id="PF19278">
    <property type="entry name" value="Hydant_A_C"/>
    <property type="match status" value="1"/>
</dbReference>
<protein>
    <submittedName>
        <fullName evidence="4">N-methylhydantoinase A</fullName>
        <ecNumber evidence="4">3.5.2.14</ecNumber>
    </submittedName>
</protein>
<proteinExistence type="predicted"/>
<accession>A0ABU0J8Q0</accession>
<evidence type="ECO:0000313" key="4">
    <source>
        <dbReference type="EMBL" id="MDQ0470652.1"/>
    </source>
</evidence>
<evidence type="ECO:0000259" key="3">
    <source>
        <dbReference type="Pfam" id="PF19278"/>
    </source>
</evidence>
<dbReference type="PANTHER" id="PTHR11365:SF23">
    <property type="entry name" value="HYPOTHETICAL 5-OXOPROLINASE (EUROFUNG)-RELATED"/>
    <property type="match status" value="1"/>
</dbReference>
<dbReference type="PANTHER" id="PTHR11365">
    <property type="entry name" value="5-OXOPROLINASE RELATED"/>
    <property type="match status" value="1"/>
</dbReference>
<organism evidence="4 5">
    <name type="scientific">Labrys wisconsinensis</name>
    <dbReference type="NCBI Taxonomy" id="425677"/>
    <lineage>
        <taxon>Bacteria</taxon>
        <taxon>Pseudomonadati</taxon>
        <taxon>Pseudomonadota</taxon>
        <taxon>Alphaproteobacteria</taxon>
        <taxon>Hyphomicrobiales</taxon>
        <taxon>Xanthobacteraceae</taxon>
        <taxon>Labrys</taxon>
    </lineage>
</organism>
<feature type="domain" description="Acetophenone carboxylase-like C-terminal" evidence="3">
    <location>
        <begin position="516"/>
        <end position="678"/>
    </location>
</feature>
<dbReference type="Proteomes" id="UP001242480">
    <property type="component" value="Unassembled WGS sequence"/>
</dbReference>
<gene>
    <name evidence="4" type="ORF">QO011_003671</name>
</gene>
<dbReference type="Pfam" id="PF05378">
    <property type="entry name" value="Hydant_A_N"/>
    <property type="match status" value="1"/>
</dbReference>
<evidence type="ECO:0000259" key="1">
    <source>
        <dbReference type="Pfam" id="PF01968"/>
    </source>
</evidence>
<dbReference type="InterPro" id="IPR008040">
    <property type="entry name" value="Hydant_A_N"/>
</dbReference>
<dbReference type="GO" id="GO:0047423">
    <property type="term" value="F:N-methylhydantoinase (ATP-hydrolyzing) activity"/>
    <property type="evidence" value="ECO:0007669"/>
    <property type="project" value="UniProtKB-EC"/>
</dbReference>
<sequence>MGLRFAVDTGGTFTDLVVADEDGTLGLHKASTTPADPVAGVIDSLRNAAAAAGEPLEAYLARGEILVHGTTHAINAIVTGNTARTAFLTSEGHPDTLVFREGGRMEPFNFTVPYTEPYVPKALTFEVPERITVDGAVRKPLDEAAVVAVLERLRHAEVEAIGVCLLWSIVNPAHELAVGRLIEEHLPGVPYTLSHRINPSIREYRRASSTVIDASLKPVMGAYMRGLEQRLRAAGFGGRVLVVTSQGGVMDAAGVAEAPVHLINSGPSMAPVAARAYGAGEAIETLIVGDTGGTTFDVSLVRRGRVPRSRETWLGQPFRSHMTGMPSVDVRSIGAGGGSIAWVDAGGLLHVGPKSAGAVPGPVCYRRGGTRPTVTDAALVLGFIDPDFFLGGRMALDRDGAVEAIRRDVAEPLGRSVEAAAAAIMELATEHMVQAIMDITVNQGIDPTQAAFVAGGGAAGLNCTAIGRRLGCRRVIVPETGAALAAAGALISDLTAHVQAMAHVESAAFDRERINGVLARLEEACAAFAAGPGAGARSVTIDWSAEARYTDQAWEIEVPLRRSRFETAADLEALVADFHRTHQEIFAVSDPSAPIEAVSWNAEVRCRIGSPEPGRLTPKQDSAKLAPRRVRFTGTDWLEVDVWRFEALPAGTRIIGPAIVESDFTSIVIDPGANALRDASGTLIIDFAA</sequence>
<feature type="domain" description="Hydantoinase A/oxoprolinase" evidence="1">
    <location>
        <begin position="206"/>
        <end position="496"/>
    </location>
</feature>
<dbReference type="RefSeq" id="WP_307274789.1">
    <property type="nucleotide sequence ID" value="NZ_JAUSVX010000006.1"/>
</dbReference>
<name>A0ABU0J8Q0_9HYPH</name>
<dbReference type="InterPro" id="IPR002821">
    <property type="entry name" value="Hydantoinase_A"/>
</dbReference>
<keyword evidence="4" id="KW-0378">Hydrolase</keyword>
<dbReference type="EMBL" id="JAUSVX010000006">
    <property type="protein sequence ID" value="MDQ0470652.1"/>
    <property type="molecule type" value="Genomic_DNA"/>
</dbReference>
<feature type="domain" description="Hydantoinase/oxoprolinase N-terminal" evidence="2">
    <location>
        <begin position="4"/>
        <end position="185"/>
    </location>
</feature>
<dbReference type="EC" id="3.5.2.14" evidence="4"/>
<reference evidence="4 5" key="1">
    <citation type="submission" date="2023-07" db="EMBL/GenBank/DDBJ databases">
        <title>Genomic Encyclopedia of Type Strains, Phase IV (KMG-IV): sequencing the most valuable type-strain genomes for metagenomic binning, comparative biology and taxonomic classification.</title>
        <authorList>
            <person name="Goeker M."/>
        </authorList>
    </citation>
    <scope>NUCLEOTIDE SEQUENCE [LARGE SCALE GENOMIC DNA]</scope>
    <source>
        <strain evidence="4 5">DSM 19619</strain>
    </source>
</reference>